<gene>
    <name evidence="1" type="ORF">RGB73_04625</name>
</gene>
<name>A0ABY9T6B3_BREBE</name>
<dbReference type="Proteomes" id="UP001256827">
    <property type="component" value="Chromosome"/>
</dbReference>
<reference evidence="1 2" key="1">
    <citation type="submission" date="2023-09" db="EMBL/GenBank/DDBJ databases">
        <title>Complete Genome and Methylome dissection of Bacillus brevis NEB573 original source of BbsI restriction endonuclease.</title>
        <authorList>
            <person name="Fomenkov A."/>
            <person name="Roberts R.D."/>
        </authorList>
    </citation>
    <scope>NUCLEOTIDE SEQUENCE [LARGE SCALE GENOMIC DNA]</scope>
    <source>
        <strain evidence="1 2">NEB573</strain>
    </source>
</reference>
<dbReference type="RefSeq" id="WP_310769574.1">
    <property type="nucleotide sequence ID" value="NZ_CP134050.1"/>
</dbReference>
<dbReference type="EMBL" id="CP134050">
    <property type="protein sequence ID" value="WNC15630.1"/>
    <property type="molecule type" value="Genomic_DNA"/>
</dbReference>
<protein>
    <submittedName>
        <fullName evidence="1">Uncharacterized protein</fullName>
    </submittedName>
</protein>
<organism evidence="1 2">
    <name type="scientific">Brevibacillus brevis</name>
    <name type="common">Bacillus brevis</name>
    <dbReference type="NCBI Taxonomy" id="1393"/>
    <lineage>
        <taxon>Bacteria</taxon>
        <taxon>Bacillati</taxon>
        <taxon>Bacillota</taxon>
        <taxon>Bacilli</taxon>
        <taxon>Bacillales</taxon>
        <taxon>Paenibacillaceae</taxon>
        <taxon>Brevibacillus</taxon>
    </lineage>
</organism>
<evidence type="ECO:0000313" key="2">
    <source>
        <dbReference type="Proteomes" id="UP001256827"/>
    </source>
</evidence>
<evidence type="ECO:0000313" key="1">
    <source>
        <dbReference type="EMBL" id="WNC15630.1"/>
    </source>
</evidence>
<sequence length="221" mass="25458">MNQSYSFFYFDLKLKSPSELALANGLDDFAEDTYDAAEFFNNRFQGIKRITVLEVEGVALRLMLVYERSTPDKVTAKELTVFSRYLYNERGWDKFTKEASKLFIPSKIVPMDVFDAQTTIMEFDIHPGDEKILKWPSLWPDWAETLVDSDDGKAEMKKPIISWDEDDDIFSLEDELTDEQLLAVLNSILLTQNLGSNEAKEAKKSTIKQIKKLITPWAIYG</sequence>
<accession>A0ABY9T6B3</accession>
<keyword evidence="2" id="KW-1185">Reference proteome</keyword>
<proteinExistence type="predicted"/>